<evidence type="ECO:0000259" key="1">
    <source>
        <dbReference type="Pfam" id="PF00149"/>
    </source>
</evidence>
<dbReference type="Proteomes" id="UP001589670">
    <property type="component" value="Unassembled WGS sequence"/>
</dbReference>
<dbReference type="InterPro" id="IPR050126">
    <property type="entry name" value="Ap4A_hydrolase"/>
</dbReference>
<dbReference type="Pfam" id="PF00149">
    <property type="entry name" value="Metallophos"/>
    <property type="match status" value="1"/>
</dbReference>
<gene>
    <name evidence="2" type="ORF">ACFFU4_04595</name>
</gene>
<dbReference type="EMBL" id="JBHMEC010000008">
    <property type="protein sequence ID" value="MFB9149026.1"/>
    <property type="molecule type" value="Genomic_DNA"/>
</dbReference>
<feature type="domain" description="Calcineurin-like phosphoesterase" evidence="1">
    <location>
        <begin position="32"/>
        <end position="149"/>
    </location>
</feature>
<keyword evidence="3" id="KW-1185">Reference proteome</keyword>
<dbReference type="PANTHER" id="PTHR42850:SF4">
    <property type="entry name" value="ZINC-DEPENDENT ENDOPOLYPHOSPHATASE"/>
    <property type="match status" value="1"/>
</dbReference>
<dbReference type="SUPFAM" id="SSF56300">
    <property type="entry name" value="Metallo-dependent phosphatases"/>
    <property type="match status" value="1"/>
</dbReference>
<reference evidence="2 3" key="1">
    <citation type="submission" date="2024-09" db="EMBL/GenBank/DDBJ databases">
        <authorList>
            <person name="Sun Q."/>
            <person name="Mori K."/>
        </authorList>
    </citation>
    <scope>NUCLEOTIDE SEQUENCE [LARGE SCALE GENOMIC DNA]</scope>
    <source>
        <strain evidence="2 3">CECT 9424</strain>
    </source>
</reference>
<dbReference type="InterPro" id="IPR029052">
    <property type="entry name" value="Metallo-depent_PP-like"/>
</dbReference>
<evidence type="ECO:0000313" key="2">
    <source>
        <dbReference type="EMBL" id="MFB9149026.1"/>
    </source>
</evidence>
<dbReference type="PANTHER" id="PTHR42850">
    <property type="entry name" value="METALLOPHOSPHOESTERASE"/>
    <property type="match status" value="1"/>
</dbReference>
<sequence length="261" mass="28772">MKTVLKKFFNRRDPAPDRLGVREEPLRPERSFVAIGDVHGRADLLREIDGLVSASCAEWPVVFLGDYVDRGEESREVLELLMSVPSDREPPVTCLMGNHERMLLDFLDRPEQAGPRWLRNGGLQTLAGFGIAPPMRERPGGEALCELRERLSQAMGGEMIAWLRARPLTWSSGNVWAVHAAADPDLPMAEQTADTLLWGHAAFHRQPRADGQWVVHGHTVVAEPQARAGRVAVDTGAYATGRLSAALITRDGAAFLQTGRD</sequence>
<accession>A0ABV5HYE3</accession>
<proteinExistence type="predicted"/>
<evidence type="ECO:0000313" key="3">
    <source>
        <dbReference type="Proteomes" id="UP001589670"/>
    </source>
</evidence>
<organism evidence="2 3">
    <name type="scientific">Roseovarius ramblicola</name>
    <dbReference type="NCBI Taxonomy" id="2022336"/>
    <lineage>
        <taxon>Bacteria</taxon>
        <taxon>Pseudomonadati</taxon>
        <taxon>Pseudomonadota</taxon>
        <taxon>Alphaproteobacteria</taxon>
        <taxon>Rhodobacterales</taxon>
        <taxon>Roseobacteraceae</taxon>
        <taxon>Roseovarius</taxon>
    </lineage>
</organism>
<name>A0ABV5HYE3_9RHOB</name>
<dbReference type="RefSeq" id="WP_377067511.1">
    <property type="nucleotide sequence ID" value="NZ_JBHMEC010000008.1"/>
</dbReference>
<dbReference type="Gene3D" id="3.60.21.10">
    <property type="match status" value="1"/>
</dbReference>
<dbReference type="InterPro" id="IPR004843">
    <property type="entry name" value="Calcineurin-like_PHP"/>
</dbReference>
<protein>
    <submittedName>
        <fullName evidence="2">Metallophosphoesterase</fullName>
    </submittedName>
</protein>
<comment type="caution">
    <text evidence="2">The sequence shown here is derived from an EMBL/GenBank/DDBJ whole genome shotgun (WGS) entry which is preliminary data.</text>
</comment>